<dbReference type="AlphaFoldDB" id="A0AAV1S057"/>
<proteinExistence type="predicted"/>
<sequence length="59" mass="6927">MWAYFCLLRTSAFWTHCTSSPARILRRTVEQNKVHRVVDSSPYPINMTEKLGSKKLELE</sequence>
<reference evidence="1 2" key="1">
    <citation type="submission" date="2024-01" db="EMBL/GenBank/DDBJ databases">
        <authorList>
            <person name="Waweru B."/>
        </authorList>
    </citation>
    <scope>NUCLEOTIDE SEQUENCE [LARGE SCALE GENOMIC DNA]</scope>
</reference>
<gene>
    <name evidence="1" type="ORF">DCAF_LOCUS16547</name>
</gene>
<accession>A0AAV1S057</accession>
<evidence type="ECO:0000313" key="1">
    <source>
        <dbReference type="EMBL" id="CAK7341957.1"/>
    </source>
</evidence>
<comment type="caution">
    <text evidence="1">The sequence shown here is derived from an EMBL/GenBank/DDBJ whole genome shotgun (WGS) entry which is preliminary data.</text>
</comment>
<name>A0AAV1S057_9ROSI</name>
<organism evidence="1 2">
    <name type="scientific">Dovyalis caffra</name>
    <dbReference type="NCBI Taxonomy" id="77055"/>
    <lineage>
        <taxon>Eukaryota</taxon>
        <taxon>Viridiplantae</taxon>
        <taxon>Streptophyta</taxon>
        <taxon>Embryophyta</taxon>
        <taxon>Tracheophyta</taxon>
        <taxon>Spermatophyta</taxon>
        <taxon>Magnoliopsida</taxon>
        <taxon>eudicotyledons</taxon>
        <taxon>Gunneridae</taxon>
        <taxon>Pentapetalae</taxon>
        <taxon>rosids</taxon>
        <taxon>fabids</taxon>
        <taxon>Malpighiales</taxon>
        <taxon>Salicaceae</taxon>
        <taxon>Flacourtieae</taxon>
        <taxon>Dovyalis</taxon>
    </lineage>
</organism>
<dbReference type="Proteomes" id="UP001314170">
    <property type="component" value="Unassembled WGS sequence"/>
</dbReference>
<protein>
    <submittedName>
        <fullName evidence="1">Uncharacterized protein</fullName>
    </submittedName>
</protein>
<keyword evidence="2" id="KW-1185">Reference proteome</keyword>
<evidence type="ECO:0000313" key="2">
    <source>
        <dbReference type="Proteomes" id="UP001314170"/>
    </source>
</evidence>
<dbReference type="EMBL" id="CAWUPB010001160">
    <property type="protein sequence ID" value="CAK7341957.1"/>
    <property type="molecule type" value="Genomic_DNA"/>
</dbReference>